<dbReference type="PANTHER" id="PTHR33048">
    <property type="entry name" value="PTH11-LIKE INTEGRAL MEMBRANE PROTEIN (AFU_ORTHOLOGUE AFUA_5G11245)"/>
    <property type="match status" value="1"/>
</dbReference>
<evidence type="ECO:0000256" key="2">
    <source>
        <dbReference type="ARBA" id="ARBA00022692"/>
    </source>
</evidence>
<keyword evidence="9" id="KW-1185">Reference proteome</keyword>
<evidence type="ECO:0000313" key="8">
    <source>
        <dbReference type="EMBL" id="OCK83286.1"/>
    </source>
</evidence>
<reference evidence="8 9" key="1">
    <citation type="journal article" date="2016" name="Nat. Commun.">
        <title>Ectomycorrhizal ecology is imprinted in the genome of the dominant symbiotic fungus Cenococcum geophilum.</title>
        <authorList>
            <consortium name="DOE Joint Genome Institute"/>
            <person name="Peter M."/>
            <person name="Kohler A."/>
            <person name="Ohm R.A."/>
            <person name="Kuo A."/>
            <person name="Krutzmann J."/>
            <person name="Morin E."/>
            <person name="Arend M."/>
            <person name="Barry K.W."/>
            <person name="Binder M."/>
            <person name="Choi C."/>
            <person name="Clum A."/>
            <person name="Copeland A."/>
            <person name="Grisel N."/>
            <person name="Haridas S."/>
            <person name="Kipfer T."/>
            <person name="LaButti K."/>
            <person name="Lindquist E."/>
            <person name="Lipzen A."/>
            <person name="Maire R."/>
            <person name="Meier B."/>
            <person name="Mihaltcheva S."/>
            <person name="Molinier V."/>
            <person name="Murat C."/>
            <person name="Poggeler S."/>
            <person name="Quandt C.A."/>
            <person name="Sperisen C."/>
            <person name="Tritt A."/>
            <person name="Tisserant E."/>
            <person name="Crous P.W."/>
            <person name="Henrissat B."/>
            <person name="Nehls U."/>
            <person name="Egli S."/>
            <person name="Spatafora J.W."/>
            <person name="Grigoriev I.V."/>
            <person name="Martin F.M."/>
        </authorList>
    </citation>
    <scope>NUCLEOTIDE SEQUENCE [LARGE SCALE GENOMIC DNA]</scope>
    <source>
        <strain evidence="8 9">CBS 459.81</strain>
    </source>
</reference>
<dbReference type="Pfam" id="PF20684">
    <property type="entry name" value="Fung_rhodopsin"/>
    <property type="match status" value="1"/>
</dbReference>
<feature type="domain" description="Rhodopsin" evidence="7">
    <location>
        <begin position="68"/>
        <end position="320"/>
    </location>
</feature>
<evidence type="ECO:0000259" key="7">
    <source>
        <dbReference type="Pfam" id="PF20684"/>
    </source>
</evidence>
<dbReference type="OrthoDB" id="5429740at2759"/>
<dbReference type="GO" id="GO:0016020">
    <property type="term" value="C:membrane"/>
    <property type="evidence" value="ECO:0007669"/>
    <property type="project" value="UniProtKB-SubCell"/>
</dbReference>
<evidence type="ECO:0000256" key="5">
    <source>
        <dbReference type="ARBA" id="ARBA00038359"/>
    </source>
</evidence>
<dbReference type="PANTHER" id="PTHR33048:SF129">
    <property type="entry name" value="INTEGRAL MEMBRANE PROTEIN-RELATED"/>
    <property type="match status" value="1"/>
</dbReference>
<dbReference type="AlphaFoldDB" id="A0A8E2EG36"/>
<dbReference type="InterPro" id="IPR049326">
    <property type="entry name" value="Rhodopsin_dom_fungi"/>
</dbReference>
<feature type="transmembrane region" description="Helical" evidence="6">
    <location>
        <begin position="51"/>
        <end position="72"/>
    </location>
</feature>
<protein>
    <recommendedName>
        <fullName evidence="7">Rhodopsin domain-containing protein</fullName>
    </recommendedName>
</protein>
<evidence type="ECO:0000256" key="1">
    <source>
        <dbReference type="ARBA" id="ARBA00004141"/>
    </source>
</evidence>
<dbReference type="Proteomes" id="UP000250266">
    <property type="component" value="Unassembled WGS sequence"/>
</dbReference>
<evidence type="ECO:0000256" key="6">
    <source>
        <dbReference type="SAM" id="Phobius"/>
    </source>
</evidence>
<feature type="transmembrane region" description="Helical" evidence="6">
    <location>
        <begin position="92"/>
        <end position="110"/>
    </location>
</feature>
<name>A0A8E2EG36_9PEZI</name>
<feature type="non-terminal residue" evidence="8">
    <location>
        <position position="344"/>
    </location>
</feature>
<dbReference type="InterPro" id="IPR052337">
    <property type="entry name" value="SAT4-like"/>
</dbReference>
<evidence type="ECO:0000256" key="3">
    <source>
        <dbReference type="ARBA" id="ARBA00022989"/>
    </source>
</evidence>
<evidence type="ECO:0000256" key="4">
    <source>
        <dbReference type="ARBA" id="ARBA00023136"/>
    </source>
</evidence>
<feature type="transmembrane region" description="Helical" evidence="6">
    <location>
        <begin position="174"/>
        <end position="196"/>
    </location>
</feature>
<feature type="transmembrane region" description="Helical" evidence="6">
    <location>
        <begin position="261"/>
        <end position="281"/>
    </location>
</feature>
<keyword evidence="3 6" id="KW-1133">Transmembrane helix</keyword>
<feature type="transmembrane region" description="Helical" evidence="6">
    <location>
        <begin position="228"/>
        <end position="249"/>
    </location>
</feature>
<dbReference type="EMBL" id="KV744865">
    <property type="protein sequence ID" value="OCK83286.1"/>
    <property type="molecule type" value="Genomic_DNA"/>
</dbReference>
<comment type="subcellular location">
    <subcellularLocation>
        <location evidence="1">Membrane</location>
        <topology evidence="1">Multi-pass membrane protein</topology>
    </subcellularLocation>
</comment>
<evidence type="ECO:0000313" key="9">
    <source>
        <dbReference type="Proteomes" id="UP000250266"/>
    </source>
</evidence>
<sequence length="344" mass="38302">INDAPNTEQDYWVARSMLLSAGLIKLDAHKGVHLKPTRPIPYYFHTKESGIIAGLVICIFVMMGVTGARLYLRAFTHRLKWGMDDTLMIPGLIMAVAYPSIQIAVVQYGGAGRHIYDVSYHQITIEDCHVLIILLIQLAAVAQIDFFVCVGIVKMSITVFNIRLTSMASRGWQIGNWIFLSIIICYIIIAFFLNVIQCVPAATSFDLVNYGKRATAPKCMGIREMGTILRAINITMDYLLLATPIIVLWRVQMSWKKKAWLFALSCVGGLACIGSVMTLVAKTHLKSDPLWNYTGILGWSLVELVFSVLAASLPTLAFLLLPTSIRTNQCEASEPYPSQPSQRR</sequence>
<accession>A0A8E2EG36</accession>
<keyword evidence="2 6" id="KW-0812">Transmembrane</keyword>
<proteinExistence type="inferred from homology"/>
<feature type="transmembrane region" description="Helical" evidence="6">
    <location>
        <begin position="130"/>
        <end position="153"/>
    </location>
</feature>
<feature type="transmembrane region" description="Helical" evidence="6">
    <location>
        <begin position="301"/>
        <end position="321"/>
    </location>
</feature>
<gene>
    <name evidence="8" type="ORF">K432DRAFT_291469</name>
</gene>
<organism evidence="8 9">
    <name type="scientific">Lepidopterella palustris CBS 459.81</name>
    <dbReference type="NCBI Taxonomy" id="1314670"/>
    <lineage>
        <taxon>Eukaryota</taxon>
        <taxon>Fungi</taxon>
        <taxon>Dikarya</taxon>
        <taxon>Ascomycota</taxon>
        <taxon>Pezizomycotina</taxon>
        <taxon>Dothideomycetes</taxon>
        <taxon>Pleosporomycetidae</taxon>
        <taxon>Mytilinidiales</taxon>
        <taxon>Argynnaceae</taxon>
        <taxon>Lepidopterella</taxon>
    </lineage>
</organism>
<comment type="similarity">
    <text evidence="5">Belongs to the SAT4 family.</text>
</comment>
<keyword evidence="4 6" id="KW-0472">Membrane</keyword>